<protein>
    <submittedName>
        <fullName evidence="11">Potassium channel family protein</fullName>
    </submittedName>
</protein>
<evidence type="ECO:0000256" key="9">
    <source>
        <dbReference type="SAM" id="Phobius"/>
    </source>
</evidence>
<reference evidence="11 12" key="1">
    <citation type="submission" date="2024-08" db="EMBL/GenBank/DDBJ databases">
        <title>Mycobacterium servetensis sp. nov., a novel rapid-growing mycobacterial species recovered from a human patient in Zaragoza, Spain.</title>
        <authorList>
            <person name="Tristancho-Baro A.I."/>
            <person name="Buenestado-Serrano S."/>
            <person name="Garcia De Viedma D."/>
            <person name="Milagro-Beamonte A."/>
            <person name="Burillo N."/>
            <person name="Sanz S."/>
            <person name="Lopez-Calleja A.I."/>
            <person name="Penas-Utrilla D."/>
            <person name="Guardingo M."/>
            <person name="Garcia M.J."/>
            <person name="Vinuelas-Bayon J."/>
        </authorList>
    </citation>
    <scope>NUCLEOTIDE SEQUENCE [LARGE SCALE GENOMIC DNA]</scope>
    <source>
        <strain evidence="12">HUMS_12744610</strain>
    </source>
</reference>
<keyword evidence="2" id="KW-0813">Transport</keyword>
<feature type="transmembrane region" description="Helical" evidence="9">
    <location>
        <begin position="20"/>
        <end position="41"/>
    </location>
</feature>
<dbReference type="Gene3D" id="1.20.120.350">
    <property type="entry name" value="Voltage-gated potassium channels. Chain C"/>
    <property type="match status" value="1"/>
</dbReference>
<keyword evidence="7 11" id="KW-0407">Ion channel</keyword>
<keyword evidence="3 9" id="KW-0812">Transmembrane</keyword>
<evidence type="ECO:0000256" key="1">
    <source>
        <dbReference type="ARBA" id="ARBA00004141"/>
    </source>
</evidence>
<feature type="transmembrane region" description="Helical" evidence="9">
    <location>
        <begin position="86"/>
        <end position="108"/>
    </location>
</feature>
<evidence type="ECO:0000313" key="12">
    <source>
        <dbReference type="Proteomes" id="UP001564760"/>
    </source>
</evidence>
<keyword evidence="6 9" id="KW-0472">Membrane</keyword>
<feature type="coiled-coil region" evidence="8">
    <location>
        <begin position="218"/>
        <end position="245"/>
    </location>
</feature>
<feature type="transmembrane region" description="Helical" evidence="9">
    <location>
        <begin position="48"/>
        <end position="66"/>
    </location>
</feature>
<evidence type="ECO:0000313" key="11">
    <source>
        <dbReference type="EMBL" id="MEY8015711.1"/>
    </source>
</evidence>
<dbReference type="PANTHER" id="PTHR11537">
    <property type="entry name" value="VOLTAGE-GATED POTASSIUM CHANNEL"/>
    <property type="match status" value="1"/>
</dbReference>
<dbReference type="RefSeq" id="WP_369738193.1">
    <property type="nucleotide sequence ID" value="NZ_JBGEDP010000001.1"/>
</dbReference>
<sequence length="267" mass="29505">MSEETVEQTREETWQRVTELPLAAVATAFIALYSVHVLGHLGHEATHLLWVSSWVFWCLFVGDYLVRLRLASDKRDWFVHHLFDLLVVALPLMGPLLLLRLVVLAGALQKAVGMAVRGRILIYTVTGVCLLIYVSALAVLDFERDHVGARITSFGKALWWAVTTVTTVGYGDLYPVTVPGRLVAVMLMIGGITLVGVVTASLASWIVERVSETDTANRATSSAEIAELRHEVRRLAEQLRRVAAHVEPESRRSLAATGAAGRWSSRR</sequence>
<evidence type="ECO:0000256" key="4">
    <source>
        <dbReference type="ARBA" id="ARBA00022989"/>
    </source>
</evidence>
<evidence type="ECO:0000256" key="2">
    <source>
        <dbReference type="ARBA" id="ARBA00022448"/>
    </source>
</evidence>
<evidence type="ECO:0000256" key="7">
    <source>
        <dbReference type="ARBA" id="ARBA00023303"/>
    </source>
</evidence>
<organism evidence="11 12">
    <name type="scientific">Mycobacterium servetii</name>
    <dbReference type="NCBI Taxonomy" id="3237418"/>
    <lineage>
        <taxon>Bacteria</taxon>
        <taxon>Bacillati</taxon>
        <taxon>Actinomycetota</taxon>
        <taxon>Actinomycetes</taxon>
        <taxon>Mycobacteriales</taxon>
        <taxon>Mycobacteriaceae</taxon>
        <taxon>Mycobacterium</taxon>
    </lineage>
</organism>
<dbReference type="InterPro" id="IPR028325">
    <property type="entry name" value="VG_K_chnl"/>
</dbReference>
<dbReference type="GO" id="GO:0034220">
    <property type="term" value="P:monoatomic ion transmembrane transport"/>
    <property type="evidence" value="ECO:0007669"/>
    <property type="project" value="UniProtKB-KW"/>
</dbReference>
<evidence type="ECO:0000256" key="6">
    <source>
        <dbReference type="ARBA" id="ARBA00023136"/>
    </source>
</evidence>
<keyword evidence="5" id="KW-0406">Ion transport</keyword>
<feature type="domain" description="Potassium channel" evidence="10">
    <location>
        <begin position="129"/>
        <end position="207"/>
    </location>
</feature>
<keyword evidence="4 9" id="KW-1133">Transmembrane helix</keyword>
<dbReference type="Proteomes" id="UP001564760">
    <property type="component" value="Unassembled WGS sequence"/>
</dbReference>
<dbReference type="SUPFAM" id="SSF81324">
    <property type="entry name" value="Voltage-gated potassium channels"/>
    <property type="match status" value="1"/>
</dbReference>
<dbReference type="PANTHER" id="PTHR11537:SF254">
    <property type="entry name" value="POTASSIUM VOLTAGE-GATED CHANNEL PROTEIN SHAB"/>
    <property type="match status" value="1"/>
</dbReference>
<proteinExistence type="predicted"/>
<dbReference type="PRINTS" id="PR00169">
    <property type="entry name" value="KCHANNEL"/>
</dbReference>
<evidence type="ECO:0000256" key="8">
    <source>
        <dbReference type="SAM" id="Coils"/>
    </source>
</evidence>
<keyword evidence="8" id="KW-0175">Coiled coil</keyword>
<dbReference type="Gene3D" id="1.10.287.70">
    <property type="match status" value="1"/>
</dbReference>
<dbReference type="InterPro" id="IPR013099">
    <property type="entry name" value="K_chnl_dom"/>
</dbReference>
<evidence type="ECO:0000256" key="3">
    <source>
        <dbReference type="ARBA" id="ARBA00022692"/>
    </source>
</evidence>
<name>A0ABV4BZI9_9MYCO</name>
<feature type="transmembrane region" description="Helical" evidence="9">
    <location>
        <begin position="120"/>
        <end position="140"/>
    </location>
</feature>
<comment type="caution">
    <text evidence="11">The sequence shown here is derived from an EMBL/GenBank/DDBJ whole genome shotgun (WGS) entry which is preliminary data.</text>
</comment>
<gene>
    <name evidence="11" type="ORF">AB8998_12175</name>
</gene>
<keyword evidence="12" id="KW-1185">Reference proteome</keyword>
<evidence type="ECO:0000256" key="5">
    <source>
        <dbReference type="ARBA" id="ARBA00023065"/>
    </source>
</evidence>
<dbReference type="Pfam" id="PF07885">
    <property type="entry name" value="Ion_trans_2"/>
    <property type="match status" value="1"/>
</dbReference>
<dbReference type="EMBL" id="JBGEDP010000001">
    <property type="protein sequence ID" value="MEY8015711.1"/>
    <property type="molecule type" value="Genomic_DNA"/>
</dbReference>
<accession>A0ABV4BZI9</accession>
<dbReference type="InterPro" id="IPR027359">
    <property type="entry name" value="Volt_channel_dom_sf"/>
</dbReference>
<feature type="transmembrane region" description="Helical" evidence="9">
    <location>
        <begin position="182"/>
        <end position="207"/>
    </location>
</feature>
<comment type="subcellular location">
    <subcellularLocation>
        <location evidence="1">Membrane</location>
        <topology evidence="1">Multi-pass membrane protein</topology>
    </subcellularLocation>
</comment>
<evidence type="ECO:0000259" key="10">
    <source>
        <dbReference type="Pfam" id="PF07885"/>
    </source>
</evidence>
<dbReference type="Gene3D" id="1.20.5.110">
    <property type="match status" value="1"/>
</dbReference>